<sequence>MTSLLLAKYIIKDIANKNKDGIELVRGLLQSYKEGPSAEGAFHNAESFRDLFGTFRQLNEMGKLDEVEQVLHELDSNQCPRESKRRKIFERAEDSHQSPRSPSTPPPAVVASAFRSCSNTPSSQIRNDQESVSDETPSVPLSPCTIDDNDSLVISSESDEESTASESDLEDSDEGEEEVALESNSVAKAFHNTYFTDLFWPRDAQTAFTMKLPDWSRSIQTISRMGELLEAPKTVEAAILLRISCKLMEDDFEAQDLVNIDEPVFEEFWKRGRAVCTCIMQGGKTRRAIFLRGLVHAGVHKKHAVVLANGMAVAYNDMRSSMEDLNSEYQLKIPERIRNSNKYLPSAKLFLGTRLNQNKGFDDFYKREINQVHFNIRLSNVRALESLSSAFKNRIDFNRRNTHLILDESHEALGGRQFSKQVRDQLARWKDVTLVTATPEAQFVAPELLGDSFRRVSILPRAGYYLYGPNEDEPNKDEGNVLVVDYEPMVTKDDQGVSMDDATTPFPREYFPVARKGRKRKSSKDEEDKDKDGVVTLEATPCSVPDEAFCALDKMCRFKRSFFCIILNNHIGREPDEGRKSINVGHGVIAKWFMQHASALSKKQKKKKGPRASVVTYTVYQYSTVSSEFGRPRLFFNETFMRAIARIKRSGMKKLLDKVLTADPMRSNDRVLVTSKALETITEHFEQAAQDAWDVYENKRTKKGSHFICYRTKREERKTLFTFSLRLPRLEIKAVLSIIRFIHESRFKSNKYNYDTAPLQLGVVGSTLLKQSVNVESKCRQLQSTHLMYLRKPNEHFDLVRLLQKLGRVDHGLTDSPFFKSAFGGEEDPRKRRPTVMMTQQYIDLVLESPRRQRETAEQGHKALVDFFRRVKFLSTKQPTIMSGACAELKSAEAGAYAKTKEEVRASDQACDELKAWVKRGPAKFKKHASKIAEAIAEQLVQVGNGEEAEIDLEGLREIFDCGDHGSRIQKLVYDFLQEIPEIPVLRK</sequence>
<dbReference type="EMBL" id="BEYU01000005">
    <property type="protein sequence ID" value="GBG24439.1"/>
    <property type="molecule type" value="Genomic_DNA"/>
</dbReference>
<reference evidence="2 3" key="1">
    <citation type="submission" date="2017-12" db="EMBL/GenBank/DDBJ databases">
        <title>Sequencing, de novo assembly and annotation of complete genome of a new Thraustochytrid species, strain FCC1311.</title>
        <authorList>
            <person name="Sedici K."/>
            <person name="Godart F."/>
            <person name="Aiese Cigliano R."/>
            <person name="Sanseverino W."/>
            <person name="Barakat M."/>
            <person name="Ortet P."/>
            <person name="Marechal E."/>
            <person name="Cagnac O."/>
            <person name="Amato A."/>
        </authorList>
    </citation>
    <scope>NUCLEOTIDE SEQUENCE [LARGE SCALE GENOMIC DNA]</scope>
</reference>
<protein>
    <submittedName>
        <fullName evidence="2">Uncharacterized protein</fullName>
    </submittedName>
</protein>
<feature type="compositionally biased region" description="Basic and acidic residues" evidence="1">
    <location>
        <begin position="523"/>
        <end position="532"/>
    </location>
</feature>
<feature type="compositionally biased region" description="Polar residues" evidence="1">
    <location>
        <begin position="115"/>
        <end position="126"/>
    </location>
</feature>
<feature type="region of interest" description="Disordered" evidence="1">
    <location>
        <begin position="511"/>
        <end position="532"/>
    </location>
</feature>
<accession>A0A2R5G295</accession>
<feature type="region of interest" description="Disordered" evidence="1">
    <location>
        <begin position="89"/>
        <end position="181"/>
    </location>
</feature>
<gene>
    <name evidence="2" type="ORF">FCC1311_006572</name>
</gene>
<comment type="caution">
    <text evidence="2">The sequence shown here is derived from an EMBL/GenBank/DDBJ whole genome shotgun (WGS) entry which is preliminary data.</text>
</comment>
<name>A0A2R5G295_9STRA</name>
<organism evidence="2 3">
    <name type="scientific">Hondaea fermentalgiana</name>
    <dbReference type="NCBI Taxonomy" id="2315210"/>
    <lineage>
        <taxon>Eukaryota</taxon>
        <taxon>Sar</taxon>
        <taxon>Stramenopiles</taxon>
        <taxon>Bigyra</taxon>
        <taxon>Labyrinthulomycetes</taxon>
        <taxon>Thraustochytrida</taxon>
        <taxon>Thraustochytriidae</taxon>
        <taxon>Hondaea</taxon>
    </lineage>
</organism>
<evidence type="ECO:0000313" key="3">
    <source>
        <dbReference type="Proteomes" id="UP000241890"/>
    </source>
</evidence>
<dbReference type="AlphaFoldDB" id="A0A2R5G295"/>
<evidence type="ECO:0000313" key="2">
    <source>
        <dbReference type="EMBL" id="GBG24439.1"/>
    </source>
</evidence>
<feature type="compositionally biased region" description="Acidic residues" evidence="1">
    <location>
        <begin position="157"/>
        <end position="180"/>
    </location>
</feature>
<dbReference type="InParanoid" id="A0A2R5G295"/>
<evidence type="ECO:0000256" key="1">
    <source>
        <dbReference type="SAM" id="MobiDB-lite"/>
    </source>
</evidence>
<dbReference type="Proteomes" id="UP000241890">
    <property type="component" value="Unassembled WGS sequence"/>
</dbReference>
<keyword evidence="3" id="KW-1185">Reference proteome</keyword>
<proteinExistence type="predicted"/>